<evidence type="ECO:0000313" key="3">
    <source>
        <dbReference type="Proteomes" id="UP001592528"/>
    </source>
</evidence>
<proteinExistence type="predicted"/>
<feature type="region of interest" description="Disordered" evidence="1">
    <location>
        <begin position="205"/>
        <end position="225"/>
    </location>
</feature>
<name>A0ABV6V1B2_9ACTN</name>
<organism evidence="2 3">
    <name type="scientific">Streptacidiphilus cavernicola</name>
    <dbReference type="NCBI Taxonomy" id="3342716"/>
    <lineage>
        <taxon>Bacteria</taxon>
        <taxon>Bacillati</taxon>
        <taxon>Actinomycetota</taxon>
        <taxon>Actinomycetes</taxon>
        <taxon>Kitasatosporales</taxon>
        <taxon>Streptomycetaceae</taxon>
        <taxon>Streptacidiphilus</taxon>
    </lineage>
</organism>
<dbReference type="RefSeq" id="WP_157624188.1">
    <property type="nucleotide sequence ID" value="NZ_JBHEZZ010000048.1"/>
</dbReference>
<keyword evidence="3" id="KW-1185">Reference proteome</keyword>
<sequence>MITAAAREALGPLGVAQQGRSRVWIDDHGWWLGVVEFTPLRLAGSSMHVGAMWLWHDVDHFAFHVDGDRAGQESFRDEVQFAPRAADLARRAALDVTGFRERFPSLPAVASFLTSRPLRRGFLWDGLDAGIAAALVGEPVAARASLDRVLAEEALAPWMVGAQDTARFLHDLADDSNAVGIWAAEAVRSCRANLKLAPAALPFGDESDSHEAGPSVAWVSDHEHG</sequence>
<gene>
    <name evidence="2" type="ORF">ACEZDJ_40165</name>
</gene>
<protein>
    <recommendedName>
        <fullName evidence="4">DUF4304 domain-containing protein</fullName>
    </recommendedName>
</protein>
<dbReference type="Proteomes" id="UP001592528">
    <property type="component" value="Unassembled WGS sequence"/>
</dbReference>
<reference evidence="2 3" key="1">
    <citation type="submission" date="2024-09" db="EMBL/GenBank/DDBJ databases">
        <authorList>
            <person name="Lee S.D."/>
        </authorList>
    </citation>
    <scope>NUCLEOTIDE SEQUENCE [LARGE SCALE GENOMIC DNA]</scope>
    <source>
        <strain evidence="2 3">N1-5</strain>
    </source>
</reference>
<evidence type="ECO:0008006" key="4">
    <source>
        <dbReference type="Google" id="ProtNLM"/>
    </source>
</evidence>
<dbReference type="EMBL" id="JBHEZZ010000048">
    <property type="protein sequence ID" value="MFC1407510.1"/>
    <property type="molecule type" value="Genomic_DNA"/>
</dbReference>
<evidence type="ECO:0000313" key="2">
    <source>
        <dbReference type="EMBL" id="MFC1407510.1"/>
    </source>
</evidence>
<evidence type="ECO:0000256" key="1">
    <source>
        <dbReference type="SAM" id="MobiDB-lite"/>
    </source>
</evidence>
<accession>A0ABV6V1B2</accession>
<comment type="caution">
    <text evidence="2">The sequence shown here is derived from an EMBL/GenBank/DDBJ whole genome shotgun (WGS) entry which is preliminary data.</text>
</comment>